<evidence type="ECO:0000256" key="5">
    <source>
        <dbReference type="ARBA" id="ARBA00022605"/>
    </source>
</evidence>
<dbReference type="Proteomes" id="UP000008210">
    <property type="component" value="Chromosome 1"/>
</dbReference>
<keyword evidence="3" id="KW-0963">Cytoplasm</keyword>
<evidence type="ECO:0000256" key="3">
    <source>
        <dbReference type="ARBA" id="ARBA00022490"/>
    </source>
</evidence>
<dbReference type="InterPro" id="IPR010169">
    <property type="entry name" value="AcOrn-deacetyl"/>
</dbReference>
<dbReference type="GO" id="GO:0005737">
    <property type="term" value="C:cytoplasm"/>
    <property type="evidence" value="ECO:0007669"/>
    <property type="project" value="UniProtKB-SubCell"/>
</dbReference>
<keyword evidence="5" id="KW-0028">Amino-acid biosynthesis</keyword>
<gene>
    <name evidence="11" type="primary">argE1</name>
    <name evidence="12" type="synonym">argE</name>
    <name evidence="11" type="ordered locus">H16_A1454</name>
    <name evidence="12" type="ORF">E6A55_07340</name>
</gene>
<dbReference type="Pfam" id="PF07687">
    <property type="entry name" value="M20_dimer"/>
    <property type="match status" value="1"/>
</dbReference>
<dbReference type="FunFam" id="3.30.70.360:FF:000003">
    <property type="entry name" value="Acetylornithine deacetylase"/>
    <property type="match status" value="1"/>
</dbReference>
<proteinExistence type="inferred from homology"/>
<dbReference type="RefSeq" id="WP_010810116.1">
    <property type="nucleotide sequence ID" value="NC_008313.1"/>
</dbReference>
<dbReference type="InterPro" id="IPR002933">
    <property type="entry name" value="Peptidase_M20"/>
</dbReference>
<dbReference type="CDD" id="cd03894">
    <property type="entry name" value="M20_ArgE"/>
    <property type="match status" value="1"/>
</dbReference>
<keyword evidence="9" id="KW-0170">Cobalt</keyword>
<dbReference type="HOGENOM" id="CLU_021802_2_4_4"/>
<evidence type="ECO:0000256" key="6">
    <source>
        <dbReference type="ARBA" id="ARBA00022723"/>
    </source>
</evidence>
<dbReference type="PATRIC" id="fig|381666.6.peg.1843"/>
<dbReference type="Gene3D" id="3.30.70.360">
    <property type="match status" value="1"/>
</dbReference>
<dbReference type="InterPro" id="IPR036264">
    <property type="entry name" value="Bact_exopeptidase_dim_dom"/>
</dbReference>
<evidence type="ECO:0000256" key="1">
    <source>
        <dbReference type="ARBA" id="ARBA00004496"/>
    </source>
</evidence>
<dbReference type="eggNOG" id="COG0624">
    <property type="taxonomic scope" value="Bacteria"/>
</dbReference>
<evidence type="ECO:0000256" key="4">
    <source>
        <dbReference type="ARBA" id="ARBA00022571"/>
    </source>
</evidence>
<reference evidence="11 13" key="1">
    <citation type="journal article" date="2006" name="Nat. Biotechnol.">
        <title>Genome sequence of the bioplastic-producing 'Knallgas' bacterium Ralstonia eutropha H16.</title>
        <authorList>
            <person name="Pohlmann A."/>
            <person name="Fricke W.F."/>
            <person name="Reinecke F."/>
            <person name="Kusian B."/>
            <person name="Liesegang H."/>
            <person name="Cramm R."/>
            <person name="Eitinger T."/>
            <person name="Ewering C."/>
            <person name="Potter M."/>
            <person name="Schwartz E."/>
            <person name="Strittmatter A."/>
            <person name="Voss I."/>
            <person name="Gottschalk G."/>
            <person name="Steinbuechel A."/>
            <person name="Friedrich B."/>
            <person name="Bowien B."/>
        </authorList>
    </citation>
    <scope>NUCLEOTIDE SEQUENCE [LARGE SCALE GENOMIC DNA]</scope>
    <source>
        <strain evidence="13">ATCC 17699 / DSM 428 / KCTC 22496 / NCIMB 10442 / H16 / Stanier 337</strain>
        <strain evidence="11">H16</strain>
    </source>
</reference>
<feature type="domain" description="Peptidase M20 dimerisation" evidence="10">
    <location>
        <begin position="190"/>
        <end position="301"/>
    </location>
</feature>
<dbReference type="AlphaFoldDB" id="Q0KBN2"/>
<dbReference type="EMBL" id="AM260479">
    <property type="protein sequence ID" value="CAJ92589.1"/>
    <property type="molecule type" value="Genomic_DNA"/>
</dbReference>
<name>Q0KBN2_CUPNH</name>
<evidence type="ECO:0000256" key="8">
    <source>
        <dbReference type="ARBA" id="ARBA00022833"/>
    </source>
</evidence>
<keyword evidence="7 11" id="KW-0378">Hydrolase</keyword>
<dbReference type="NCBIfam" id="TIGR01892">
    <property type="entry name" value="AcOrn-deacetyl"/>
    <property type="match status" value="1"/>
</dbReference>
<evidence type="ECO:0000313" key="14">
    <source>
        <dbReference type="Proteomes" id="UP000296079"/>
    </source>
</evidence>
<dbReference type="STRING" id="381666.H16_A1454"/>
<keyword evidence="8" id="KW-0862">Zinc</keyword>
<evidence type="ECO:0000256" key="9">
    <source>
        <dbReference type="ARBA" id="ARBA00023285"/>
    </source>
</evidence>
<dbReference type="Gene3D" id="3.40.630.10">
    <property type="entry name" value="Zn peptidases"/>
    <property type="match status" value="1"/>
</dbReference>
<dbReference type="MEROPS" id="M20.974"/>
<dbReference type="GO" id="GO:0046872">
    <property type="term" value="F:metal ion binding"/>
    <property type="evidence" value="ECO:0007669"/>
    <property type="project" value="UniProtKB-KW"/>
</dbReference>
<sequence>MPAQAASSRQPVTETAARGSALEWTQRLVAYDTTSRNSNLGLIESVRDHFLAKGLKPHLSYNPQQDKANLFVTVPAADGNTNGGIVLSGHTDVVPVDGQDWTTDPFKPVVRDGKLYGRGTCDMKGFIGTSLSLLPAILQARLREPVHYALSFDEEIGCMGAPYLLAELRDRGVTPGGCIVGEPTSMRVIVAHKGINAYRCCVRGQAAHSSLTPRGVNAIEYAARLICFIRDIADEFKANGPYDQAFDVPYTTAQTGTIQGGIALNTIPALCEFVFEFRNLPGVDPEAIYARIQAYANDVLLPKMRAEHADAGLTLSKIAAAPSLDVAEQEAITQLVRALTADRDTNKVAYGTEAGLFQRAGIPAVVCGPGDIQQAHKPDEFVALEQLAACEAFLHKVVDSLRVS</sequence>
<comment type="subcellular location">
    <subcellularLocation>
        <location evidence="1">Cytoplasm</location>
    </subcellularLocation>
</comment>
<dbReference type="GO" id="GO:0006526">
    <property type="term" value="P:L-arginine biosynthetic process"/>
    <property type="evidence" value="ECO:0007669"/>
    <property type="project" value="UniProtKB-KW"/>
</dbReference>
<dbReference type="GO" id="GO:0008777">
    <property type="term" value="F:acetylornithine deacetylase activity"/>
    <property type="evidence" value="ECO:0007669"/>
    <property type="project" value="UniProtKB-EC"/>
</dbReference>
<comment type="similarity">
    <text evidence="2">Belongs to the peptidase M20A family. ArgE subfamily.</text>
</comment>
<dbReference type="SUPFAM" id="SSF53187">
    <property type="entry name" value="Zn-dependent exopeptidases"/>
    <property type="match status" value="1"/>
</dbReference>
<dbReference type="OrthoDB" id="3665926at2"/>
<evidence type="ECO:0000256" key="2">
    <source>
        <dbReference type="ARBA" id="ARBA00005691"/>
    </source>
</evidence>
<evidence type="ECO:0000313" key="12">
    <source>
        <dbReference type="EMBL" id="QCC00473.1"/>
    </source>
</evidence>
<accession>Q0KBN2</accession>
<dbReference type="EMBL" id="CP039287">
    <property type="protein sequence ID" value="QCC00473.1"/>
    <property type="molecule type" value="Genomic_DNA"/>
</dbReference>
<evidence type="ECO:0000259" key="10">
    <source>
        <dbReference type="Pfam" id="PF07687"/>
    </source>
</evidence>
<dbReference type="InterPro" id="IPR011650">
    <property type="entry name" value="Peptidase_M20_dimer"/>
</dbReference>
<keyword evidence="13" id="KW-1185">Reference proteome</keyword>
<keyword evidence="4" id="KW-0055">Arginine biosynthesis</keyword>
<organism evidence="11 13">
    <name type="scientific">Cupriavidus necator (strain ATCC 17699 / DSM 428 / KCTC 22496 / NCIMB 10442 / H16 / Stanier 337)</name>
    <name type="common">Ralstonia eutropha</name>
    <dbReference type="NCBI Taxonomy" id="381666"/>
    <lineage>
        <taxon>Bacteria</taxon>
        <taxon>Pseudomonadati</taxon>
        <taxon>Pseudomonadota</taxon>
        <taxon>Betaproteobacteria</taxon>
        <taxon>Burkholderiales</taxon>
        <taxon>Burkholderiaceae</taxon>
        <taxon>Cupriavidus</taxon>
    </lineage>
</organism>
<dbReference type="SUPFAM" id="SSF55031">
    <property type="entry name" value="Bacterial exopeptidase dimerisation domain"/>
    <property type="match status" value="1"/>
</dbReference>
<evidence type="ECO:0000313" key="11">
    <source>
        <dbReference type="EMBL" id="CAJ92589.1"/>
    </source>
</evidence>
<dbReference type="NCBIfam" id="NF005710">
    <property type="entry name" value="PRK07522.1"/>
    <property type="match status" value="1"/>
</dbReference>
<protein>
    <submittedName>
        <fullName evidence="11">Acetylornithine deacetylase</fullName>
        <ecNumber evidence="11">3.5.1.16</ecNumber>
    </submittedName>
</protein>
<dbReference type="EC" id="3.5.1.16" evidence="11"/>
<dbReference type="KEGG" id="reh:H16_A1454"/>
<evidence type="ECO:0000256" key="7">
    <source>
        <dbReference type="ARBA" id="ARBA00022801"/>
    </source>
</evidence>
<dbReference type="InterPro" id="IPR050072">
    <property type="entry name" value="Peptidase_M20A"/>
</dbReference>
<dbReference type="PANTHER" id="PTHR43808:SF31">
    <property type="entry name" value="N-ACETYL-L-CITRULLINE DEACETYLASE"/>
    <property type="match status" value="1"/>
</dbReference>
<keyword evidence="6" id="KW-0479">Metal-binding</keyword>
<evidence type="ECO:0000313" key="13">
    <source>
        <dbReference type="Proteomes" id="UP000008210"/>
    </source>
</evidence>
<dbReference type="Proteomes" id="UP000296079">
    <property type="component" value="Chromosome 1"/>
</dbReference>
<dbReference type="PANTHER" id="PTHR43808">
    <property type="entry name" value="ACETYLORNITHINE DEACETYLASE"/>
    <property type="match status" value="1"/>
</dbReference>
<dbReference type="Pfam" id="PF01546">
    <property type="entry name" value="Peptidase_M20"/>
    <property type="match status" value="1"/>
</dbReference>
<reference evidence="12 14" key="2">
    <citation type="submission" date="2019-04" db="EMBL/GenBank/DDBJ databases">
        <title>Long-read de novo sequencing of Cupriavidus necator H16.</title>
        <authorList>
            <person name="Little G.T."/>
            <person name="Ehsaan M."/>
            <person name="Arenas-Lopez C."/>
            <person name="Jawed K."/>
            <person name="Winzer K."/>
            <person name="Kovacs K."/>
            <person name="Malys N."/>
            <person name="Minton N.P."/>
        </authorList>
    </citation>
    <scope>NUCLEOTIDE SEQUENCE [LARGE SCALE GENOMIC DNA]</scope>
    <source>
        <strain evidence="12 14">H16</strain>
    </source>
</reference>